<comment type="caution">
    <text evidence="10">The sequence shown here is derived from an EMBL/GenBank/DDBJ whole genome shotgun (WGS) entry which is preliminary data.</text>
</comment>
<dbReference type="RefSeq" id="WP_378136038.1">
    <property type="nucleotide sequence ID" value="NZ_JBHSMI010000028.1"/>
</dbReference>
<dbReference type="NCBIfam" id="TIGR01134">
    <property type="entry name" value="purF"/>
    <property type="match status" value="1"/>
</dbReference>
<feature type="binding site" evidence="7">
    <location>
        <position position="477"/>
    </location>
    <ligand>
        <name>[4Fe-4S] cluster</name>
        <dbReference type="ChEBI" id="CHEBI:49883"/>
    </ligand>
</feature>
<dbReference type="Pfam" id="PF13537">
    <property type="entry name" value="GATase_7"/>
    <property type="match status" value="1"/>
</dbReference>
<comment type="pathway">
    <text evidence="1 7 8">Purine metabolism; IMP biosynthesis via de novo pathway; N(1)-(5-phospho-D-ribosyl)glycinamide from 5-phospho-alpha-D-ribose 1-diphosphate: step 1/2.</text>
</comment>
<evidence type="ECO:0000313" key="11">
    <source>
        <dbReference type="Proteomes" id="UP001596113"/>
    </source>
</evidence>
<feature type="binding site" evidence="7">
    <location>
        <position position="276"/>
    </location>
    <ligand>
        <name>[4Fe-4S] cluster</name>
        <dbReference type="ChEBI" id="CHEBI:49883"/>
    </ligand>
</feature>
<evidence type="ECO:0000256" key="4">
    <source>
        <dbReference type="ARBA" id="ARBA00022679"/>
    </source>
</evidence>
<feature type="domain" description="Glutamine amidotransferase type-2" evidence="9">
    <location>
        <begin position="43"/>
        <end position="260"/>
    </location>
</feature>
<keyword evidence="5 7" id="KW-0658">Purine biosynthesis</keyword>
<dbReference type="InterPro" id="IPR029057">
    <property type="entry name" value="PRTase-like"/>
</dbReference>
<organism evidence="10 11">
    <name type="scientific">Cohnella soli</name>
    <dbReference type="NCBI Taxonomy" id="425005"/>
    <lineage>
        <taxon>Bacteria</taxon>
        <taxon>Bacillati</taxon>
        <taxon>Bacillota</taxon>
        <taxon>Bacilli</taxon>
        <taxon>Bacillales</taxon>
        <taxon>Paenibacillaceae</taxon>
        <taxon>Cohnella</taxon>
    </lineage>
</organism>
<dbReference type="EC" id="2.4.2.14" evidence="7"/>
<reference evidence="11" key="1">
    <citation type="journal article" date="2019" name="Int. J. Syst. Evol. Microbiol.">
        <title>The Global Catalogue of Microorganisms (GCM) 10K type strain sequencing project: providing services to taxonomists for standard genome sequencing and annotation.</title>
        <authorList>
            <consortium name="The Broad Institute Genomics Platform"/>
            <consortium name="The Broad Institute Genome Sequencing Center for Infectious Disease"/>
            <person name="Wu L."/>
            <person name="Ma J."/>
        </authorList>
    </citation>
    <scope>NUCLEOTIDE SEQUENCE [LARGE SCALE GENOMIC DNA]</scope>
    <source>
        <strain evidence="11">CGMCC 1.18575</strain>
    </source>
</reference>
<dbReference type="Proteomes" id="UP001596113">
    <property type="component" value="Unassembled WGS sequence"/>
</dbReference>
<accession>A0ABW0HUA8</accession>
<keyword evidence="7" id="KW-0408">Iron</keyword>
<feature type="binding site" evidence="7">
    <location>
        <position position="386"/>
    </location>
    <ligand>
        <name>Mg(2+)</name>
        <dbReference type="ChEBI" id="CHEBI:18420"/>
    </ligand>
</feature>
<dbReference type="EMBL" id="JBHSMI010000028">
    <property type="protein sequence ID" value="MFC5404604.1"/>
    <property type="molecule type" value="Genomic_DNA"/>
</dbReference>
<dbReference type="SUPFAM" id="SSF56235">
    <property type="entry name" value="N-terminal nucleophile aminohydrolases (Ntn hydrolases)"/>
    <property type="match status" value="1"/>
</dbReference>
<dbReference type="PROSITE" id="PS51278">
    <property type="entry name" value="GATASE_TYPE_2"/>
    <property type="match status" value="1"/>
</dbReference>
<dbReference type="SUPFAM" id="SSF53271">
    <property type="entry name" value="PRTase-like"/>
    <property type="match status" value="1"/>
</dbReference>
<dbReference type="InterPro" id="IPR017932">
    <property type="entry name" value="GATase_2_dom"/>
</dbReference>
<protein>
    <recommendedName>
        <fullName evidence="7">Amidophosphoribosyltransferase</fullName>
        <shortName evidence="7">ATase</shortName>
        <ecNumber evidence="7">2.4.2.14</ecNumber>
    </recommendedName>
    <alternativeName>
        <fullName evidence="7">Glutamine phosphoribosylpyrophosphate amidotransferase</fullName>
        <shortName evidence="7">GPATase</shortName>
    </alternativeName>
</protein>
<feature type="binding site" evidence="7">
    <location>
        <position position="323"/>
    </location>
    <ligand>
        <name>Mg(2+)</name>
        <dbReference type="ChEBI" id="CHEBI:18420"/>
    </ligand>
</feature>
<dbReference type="PANTHER" id="PTHR11907">
    <property type="entry name" value="AMIDOPHOSPHORIBOSYLTRANSFERASE"/>
    <property type="match status" value="1"/>
</dbReference>
<dbReference type="CDD" id="cd06223">
    <property type="entry name" value="PRTases_typeI"/>
    <property type="match status" value="1"/>
</dbReference>
<comment type="similarity">
    <text evidence="2 7 8">In the C-terminal section; belongs to the purine/pyrimidine phosphoribosyltransferase family.</text>
</comment>
<keyword evidence="7" id="KW-0460">Magnesium</keyword>
<dbReference type="InterPro" id="IPR000836">
    <property type="entry name" value="PRTase_dom"/>
</dbReference>
<dbReference type="GO" id="GO:0004044">
    <property type="term" value="F:amidophosphoribosyltransferase activity"/>
    <property type="evidence" value="ECO:0007669"/>
    <property type="project" value="UniProtKB-EC"/>
</dbReference>
<dbReference type="InterPro" id="IPR005854">
    <property type="entry name" value="PurF"/>
</dbReference>
<dbReference type="InterPro" id="IPR029055">
    <property type="entry name" value="Ntn_hydrolases_N"/>
</dbReference>
<dbReference type="InterPro" id="IPR035584">
    <property type="entry name" value="PurF_N"/>
</dbReference>
<comment type="function">
    <text evidence="7">Catalyzes the formation of phosphoribosylamine from phosphoribosylpyrophosphate (PRPP) and glutamine.</text>
</comment>
<dbReference type="PIRSF" id="PIRSF000485">
    <property type="entry name" value="Amd_phspho_trans"/>
    <property type="match status" value="1"/>
</dbReference>
<comment type="cofactor">
    <cofactor evidence="7">
        <name>Mg(2+)</name>
        <dbReference type="ChEBI" id="CHEBI:18420"/>
    </cofactor>
    <text evidence="7">Binds 1 Mg(2+) ion per subunit.</text>
</comment>
<dbReference type="Gene3D" id="3.40.50.2020">
    <property type="match status" value="1"/>
</dbReference>
<evidence type="ECO:0000256" key="7">
    <source>
        <dbReference type="HAMAP-Rule" id="MF_01931"/>
    </source>
</evidence>
<keyword evidence="3 7" id="KW-0328">Glycosyltransferase</keyword>
<sequence>MSRNGGSSLANGGNEVERLWTGDYYNEGNNSKESIFDKLKEECGVFGVFGHPDAANLAYYGLHALQHRGEESCGICTSDDGKFHFHRGMGLVKEVFDRDKLESLTGAQAIGHVRYSTSGASQLGNAQPLVFKYRGGDLAVCTNGNLVNEPGIRKELEETGSIFQTTSDTEVIAHLIARSPKDIVEAVKDAFARLIGGYAFLIQTQGMLIAACDPHGLRPLVMGRLGNAYIFASESCALETIGAEYERDVQPGELLVLDKDGLREERFAPMERRAICAMEYIYFARPDSDIYGVNLHMSRKRMGQTLAQESFVDADIVTGVPDSSISAAIGYAEQTGIPYELGLIKNKYTGRTFIQPSQELREKGVKMKLSAVRKIVEGKRVVMIDDSIVRGTTSLRIVNLLREAGALEVHVRITSPPFMNPCYYGIDTPNPADLIASSKTVEEIRQAINADSLYFLSERGLIDSVGGHDNEKNRGLCLACFNNDYPTQVRFEDAKLTSCSCD</sequence>
<feature type="binding site" evidence="7">
    <location>
        <position position="385"/>
    </location>
    <ligand>
        <name>Mg(2+)</name>
        <dbReference type="ChEBI" id="CHEBI:18420"/>
    </ligand>
</feature>
<keyword evidence="6 7" id="KW-0315">Glutamine amidotransferase</keyword>
<feature type="active site" description="Nucleophile" evidence="7">
    <location>
        <position position="43"/>
    </location>
</feature>
<evidence type="ECO:0000256" key="8">
    <source>
        <dbReference type="PIRNR" id="PIRNR000485"/>
    </source>
</evidence>
<proteinExistence type="inferred from homology"/>
<dbReference type="CDD" id="cd00715">
    <property type="entry name" value="GPATase_N"/>
    <property type="match status" value="1"/>
</dbReference>
<evidence type="ECO:0000256" key="3">
    <source>
        <dbReference type="ARBA" id="ARBA00022676"/>
    </source>
</evidence>
<comment type="catalytic activity">
    <reaction evidence="7 8">
        <text>5-phospho-beta-D-ribosylamine + L-glutamate + diphosphate = 5-phospho-alpha-D-ribose 1-diphosphate + L-glutamine + H2O</text>
        <dbReference type="Rhea" id="RHEA:14905"/>
        <dbReference type="ChEBI" id="CHEBI:15377"/>
        <dbReference type="ChEBI" id="CHEBI:29985"/>
        <dbReference type="ChEBI" id="CHEBI:33019"/>
        <dbReference type="ChEBI" id="CHEBI:58017"/>
        <dbReference type="ChEBI" id="CHEBI:58359"/>
        <dbReference type="ChEBI" id="CHEBI:58681"/>
        <dbReference type="EC" id="2.4.2.14"/>
    </reaction>
</comment>
<keyword evidence="11" id="KW-1185">Reference proteome</keyword>
<keyword evidence="4 7" id="KW-0808">Transferase</keyword>
<comment type="cofactor">
    <cofactor evidence="7">
        <name>[4Fe-4S] cluster</name>
        <dbReference type="ChEBI" id="CHEBI:49883"/>
    </cofactor>
    <text evidence="7">Binds 1 [4Fe-4S] cluster per subunit.</text>
</comment>
<feature type="binding site" evidence="7">
    <location>
        <position position="422"/>
    </location>
    <ligand>
        <name>[4Fe-4S] cluster</name>
        <dbReference type="ChEBI" id="CHEBI:49883"/>
    </ligand>
</feature>
<dbReference type="Gene3D" id="3.60.20.10">
    <property type="entry name" value="Glutamine Phosphoribosylpyrophosphate, subunit 1, domain 1"/>
    <property type="match status" value="1"/>
</dbReference>
<evidence type="ECO:0000313" key="10">
    <source>
        <dbReference type="EMBL" id="MFC5404604.1"/>
    </source>
</evidence>
<dbReference type="HAMAP" id="MF_01931">
    <property type="entry name" value="PurF"/>
    <property type="match status" value="1"/>
</dbReference>
<evidence type="ECO:0000256" key="6">
    <source>
        <dbReference type="ARBA" id="ARBA00022962"/>
    </source>
</evidence>
<keyword evidence="7" id="KW-0004">4Fe-4S</keyword>
<feature type="binding site" evidence="7">
    <location>
        <position position="480"/>
    </location>
    <ligand>
        <name>[4Fe-4S] cluster</name>
        <dbReference type="ChEBI" id="CHEBI:49883"/>
    </ligand>
</feature>
<keyword evidence="7" id="KW-0479">Metal-binding</keyword>
<name>A0ABW0HUA8_9BACL</name>
<evidence type="ECO:0000256" key="1">
    <source>
        <dbReference type="ARBA" id="ARBA00005209"/>
    </source>
</evidence>
<keyword evidence="7" id="KW-0411">Iron-sulfur</keyword>
<evidence type="ECO:0000256" key="5">
    <source>
        <dbReference type="ARBA" id="ARBA00022755"/>
    </source>
</evidence>
<evidence type="ECO:0000259" key="9">
    <source>
        <dbReference type="PROSITE" id="PS51278"/>
    </source>
</evidence>
<gene>
    <name evidence="7 10" type="primary">purF</name>
    <name evidence="10" type="ORF">ACFPOF_17855</name>
</gene>
<evidence type="ECO:0000256" key="2">
    <source>
        <dbReference type="ARBA" id="ARBA00010138"/>
    </source>
</evidence>